<reference evidence="2 3" key="1">
    <citation type="submission" date="2024-02" db="EMBL/GenBank/DDBJ databases">
        <authorList>
            <person name="Chen Y."/>
            <person name="Shah S."/>
            <person name="Dougan E. K."/>
            <person name="Thang M."/>
            <person name="Chan C."/>
        </authorList>
    </citation>
    <scope>NUCLEOTIDE SEQUENCE [LARGE SCALE GENOMIC DNA]</scope>
</reference>
<evidence type="ECO:0000313" key="2">
    <source>
        <dbReference type="EMBL" id="CAK9040208.1"/>
    </source>
</evidence>
<dbReference type="EMBL" id="CAXAMN010013236">
    <property type="protein sequence ID" value="CAK9040208.1"/>
    <property type="molecule type" value="Genomic_DNA"/>
</dbReference>
<evidence type="ECO:0000313" key="3">
    <source>
        <dbReference type="Proteomes" id="UP001642484"/>
    </source>
</evidence>
<dbReference type="Proteomes" id="UP001642484">
    <property type="component" value="Unassembled WGS sequence"/>
</dbReference>
<feature type="signal peptide" evidence="1">
    <location>
        <begin position="1"/>
        <end position="16"/>
    </location>
</feature>
<sequence length="160" mass="17151">MFLGCLSLDILALVLDFLQPGMFLLTKSYARAGFATSILNTQRPGIFPSLRSLARADLPLSLSKFALGTNLFAPDCVCVGPFLPLKAFSRSEPFLLPFGKAVLGLPMTIIDSAKSDFVLTLRSFAHLGTLLALFSGNMDLLLPPLDYSCLGPAPPLRSSS</sequence>
<gene>
    <name evidence="2" type="ORF">CCMP2556_LOCUS21688</name>
</gene>
<keyword evidence="1" id="KW-0732">Signal</keyword>
<proteinExistence type="predicted"/>
<keyword evidence="3" id="KW-1185">Reference proteome</keyword>
<feature type="chain" id="PRO_5045910329" evidence="1">
    <location>
        <begin position="17"/>
        <end position="160"/>
    </location>
</feature>
<evidence type="ECO:0000256" key="1">
    <source>
        <dbReference type="SAM" id="SignalP"/>
    </source>
</evidence>
<accession>A0ABP0LMN8</accession>
<organism evidence="2 3">
    <name type="scientific">Durusdinium trenchii</name>
    <dbReference type="NCBI Taxonomy" id="1381693"/>
    <lineage>
        <taxon>Eukaryota</taxon>
        <taxon>Sar</taxon>
        <taxon>Alveolata</taxon>
        <taxon>Dinophyceae</taxon>
        <taxon>Suessiales</taxon>
        <taxon>Symbiodiniaceae</taxon>
        <taxon>Durusdinium</taxon>
    </lineage>
</organism>
<comment type="caution">
    <text evidence="2">The sequence shown here is derived from an EMBL/GenBank/DDBJ whole genome shotgun (WGS) entry which is preliminary data.</text>
</comment>
<protein>
    <submittedName>
        <fullName evidence="2">Uncharacterized protein</fullName>
    </submittedName>
</protein>
<name>A0ABP0LMN8_9DINO</name>